<proteinExistence type="predicted"/>
<keyword evidence="1" id="KW-0547">Nucleotide-binding</keyword>
<dbReference type="EMBL" id="CP108057">
    <property type="protein sequence ID" value="WUO47408.1"/>
    <property type="molecule type" value="Genomic_DNA"/>
</dbReference>
<protein>
    <submittedName>
        <fullName evidence="1">ATP-binding protein</fullName>
    </submittedName>
</protein>
<evidence type="ECO:0000313" key="1">
    <source>
        <dbReference type="EMBL" id="WUO47408.1"/>
    </source>
</evidence>
<dbReference type="RefSeq" id="WP_328776131.1">
    <property type="nucleotide sequence ID" value="NZ_CP108057.1"/>
</dbReference>
<dbReference type="Pfam" id="PF24389">
    <property type="entry name" value="ORC-CDC6-like"/>
    <property type="match status" value="1"/>
</dbReference>
<dbReference type="GO" id="GO:0005524">
    <property type="term" value="F:ATP binding"/>
    <property type="evidence" value="ECO:0007669"/>
    <property type="project" value="UniProtKB-KW"/>
</dbReference>
<dbReference type="Proteomes" id="UP001432075">
    <property type="component" value="Chromosome"/>
</dbReference>
<accession>A0ABZ1RLP5</accession>
<dbReference type="SUPFAM" id="SSF52540">
    <property type="entry name" value="P-loop containing nucleoside triphosphate hydrolases"/>
    <property type="match status" value="1"/>
</dbReference>
<dbReference type="InterPro" id="IPR027417">
    <property type="entry name" value="P-loop_NTPase"/>
</dbReference>
<sequence>MATGLSPINRALNLVPKRAESRHSEQLRDTFVDSGVAVVMESVDHQVLYGRRGTGKTHAFRYLETVVRANNDIPIYLDLRTIGSPEGLFLGEEIKPTERASRLLVDLLNQFHDSLMEAALEDDELLDDASLISNLDALLDSISAVKVSGEVEISKEGEETKSSKSSLAVKLGFKEPELNLGGEAGDETRSLTTETRHGTEALSLNFSDIARSLRSLFDSLGGRRIWLLMDEWSSVPGETQPYLGEFLVRCLLPLRAITVKVAAIEQQTNFRTVLPSGQQIGLELGADIAANVSLDEFMVFEENKERSREFFKSLFFNHLTLGGAPNSSVSSIGSPQGVVRQGFTDSRAFDELVRAAEGVPRDALNIAAKAAVRAADEKISVHDVRAAGRSWFQSDKEAALRSKEEASRLLNWIIDKVIRERRARGFLVNQRQANNPLLLALFDARVLHVVRRGYSAQDEPGERYDVYVIDYGAYVDLMQTRYAPQGVLPIGPETEEPEYVEVPTQDLRAIRRAVLDVDSFLARSPSVNVARLGPVGG</sequence>
<dbReference type="InterPro" id="IPR056955">
    <property type="entry name" value="ORC-CDC6-like"/>
</dbReference>
<organism evidence="1 2">
    <name type="scientific">Streptomyces goshikiensis</name>
    <dbReference type="NCBI Taxonomy" id="1942"/>
    <lineage>
        <taxon>Bacteria</taxon>
        <taxon>Bacillati</taxon>
        <taxon>Actinomycetota</taxon>
        <taxon>Actinomycetes</taxon>
        <taxon>Kitasatosporales</taxon>
        <taxon>Streptomycetaceae</taxon>
        <taxon>Streptomyces</taxon>
    </lineage>
</organism>
<reference evidence="1" key="1">
    <citation type="submission" date="2022-10" db="EMBL/GenBank/DDBJ databases">
        <title>The complete genomes of actinobacterial strains from the NBC collection.</title>
        <authorList>
            <person name="Joergensen T.S."/>
            <person name="Alvarez Arevalo M."/>
            <person name="Sterndorff E.B."/>
            <person name="Faurdal D."/>
            <person name="Vuksanovic O."/>
            <person name="Mourched A.-S."/>
            <person name="Charusanti P."/>
            <person name="Shaw S."/>
            <person name="Blin K."/>
            <person name="Weber T."/>
        </authorList>
    </citation>
    <scope>NUCLEOTIDE SEQUENCE</scope>
    <source>
        <strain evidence="1">NBC_00283</strain>
    </source>
</reference>
<evidence type="ECO:0000313" key="2">
    <source>
        <dbReference type="Proteomes" id="UP001432075"/>
    </source>
</evidence>
<keyword evidence="1" id="KW-0067">ATP-binding</keyword>
<name>A0ABZ1RLP5_9ACTN</name>
<gene>
    <name evidence="1" type="ORF">OHU17_16950</name>
</gene>
<keyword evidence="2" id="KW-1185">Reference proteome</keyword>